<evidence type="ECO:0000256" key="5">
    <source>
        <dbReference type="SAM" id="SignalP"/>
    </source>
</evidence>
<dbReference type="Proteomes" id="UP000008461">
    <property type="component" value="Chromosome"/>
</dbReference>
<organism evidence="7 8">
    <name type="scientific">Haliscomenobacter hydrossis (strain ATCC 27775 / DSM 1100 / LMG 10767 / O)</name>
    <dbReference type="NCBI Taxonomy" id="760192"/>
    <lineage>
        <taxon>Bacteria</taxon>
        <taxon>Pseudomonadati</taxon>
        <taxon>Bacteroidota</taxon>
        <taxon>Saprospiria</taxon>
        <taxon>Saprospirales</taxon>
        <taxon>Haliscomenobacteraceae</taxon>
        <taxon>Haliscomenobacter</taxon>
    </lineage>
</organism>
<comment type="subcellular location">
    <subcellularLocation>
        <location evidence="1">Cell envelope</location>
    </subcellularLocation>
</comment>
<dbReference type="RefSeq" id="WP_013762730.1">
    <property type="nucleotide sequence ID" value="NC_015510.1"/>
</dbReference>
<dbReference type="GO" id="GO:0030313">
    <property type="term" value="C:cell envelope"/>
    <property type="evidence" value="ECO:0007669"/>
    <property type="project" value="UniProtKB-SubCell"/>
</dbReference>
<proteinExistence type="predicted"/>
<keyword evidence="5" id="KW-0732">Signal</keyword>
<gene>
    <name evidence="7" type="ordered locus">Halhy_0254</name>
</gene>
<keyword evidence="3" id="KW-1015">Disulfide bond</keyword>
<dbReference type="Gene3D" id="3.40.30.10">
    <property type="entry name" value="Glutaredoxin"/>
    <property type="match status" value="1"/>
</dbReference>
<dbReference type="CDD" id="cd02966">
    <property type="entry name" value="TlpA_like_family"/>
    <property type="match status" value="1"/>
</dbReference>
<evidence type="ECO:0000256" key="2">
    <source>
        <dbReference type="ARBA" id="ARBA00022748"/>
    </source>
</evidence>
<dbReference type="SUPFAM" id="SSF52833">
    <property type="entry name" value="Thioredoxin-like"/>
    <property type="match status" value="1"/>
</dbReference>
<keyword evidence="2" id="KW-0201">Cytochrome c-type biogenesis</keyword>
<reference evidence="7 8" key="1">
    <citation type="journal article" date="2011" name="Stand. Genomic Sci.">
        <title>Complete genome sequence of Haliscomenobacter hydrossis type strain (O).</title>
        <authorList>
            <consortium name="US DOE Joint Genome Institute (JGI-PGF)"/>
            <person name="Daligault H."/>
            <person name="Lapidus A."/>
            <person name="Zeytun A."/>
            <person name="Nolan M."/>
            <person name="Lucas S."/>
            <person name="Del Rio T.G."/>
            <person name="Tice H."/>
            <person name="Cheng J.F."/>
            <person name="Tapia R."/>
            <person name="Han C."/>
            <person name="Goodwin L."/>
            <person name="Pitluck S."/>
            <person name="Liolios K."/>
            <person name="Pagani I."/>
            <person name="Ivanova N."/>
            <person name="Huntemann M."/>
            <person name="Mavromatis K."/>
            <person name="Mikhailova N."/>
            <person name="Pati A."/>
            <person name="Chen A."/>
            <person name="Palaniappan K."/>
            <person name="Land M."/>
            <person name="Hauser L."/>
            <person name="Brambilla E.M."/>
            <person name="Rohde M."/>
            <person name="Verbarg S."/>
            <person name="Goker M."/>
            <person name="Bristow J."/>
            <person name="Eisen J.A."/>
            <person name="Markowitz V."/>
            <person name="Hugenholtz P."/>
            <person name="Kyrpides N.C."/>
            <person name="Klenk H.P."/>
            <person name="Woyke T."/>
        </authorList>
    </citation>
    <scope>NUCLEOTIDE SEQUENCE [LARGE SCALE GENOMIC DNA]</scope>
    <source>
        <strain evidence="8">ATCC 27775 / DSM 1100 / LMG 10767 / O</strain>
    </source>
</reference>
<dbReference type="EMBL" id="CP002691">
    <property type="protein sequence ID" value="AEE48166.1"/>
    <property type="molecule type" value="Genomic_DNA"/>
</dbReference>
<dbReference type="PANTHER" id="PTHR42852:SF6">
    <property type="entry name" value="THIOL:DISULFIDE INTERCHANGE PROTEIN DSBE"/>
    <property type="match status" value="1"/>
</dbReference>
<evidence type="ECO:0000256" key="3">
    <source>
        <dbReference type="ARBA" id="ARBA00023157"/>
    </source>
</evidence>
<keyword evidence="8" id="KW-1185">Reference proteome</keyword>
<dbReference type="InterPro" id="IPR000866">
    <property type="entry name" value="AhpC/TSA"/>
</dbReference>
<dbReference type="GO" id="GO:0016209">
    <property type="term" value="F:antioxidant activity"/>
    <property type="evidence" value="ECO:0007669"/>
    <property type="project" value="InterPro"/>
</dbReference>
<dbReference type="AlphaFoldDB" id="F4KUZ0"/>
<reference key="2">
    <citation type="submission" date="2011-04" db="EMBL/GenBank/DDBJ databases">
        <title>Complete sequence of chromosome of Haliscomenobacter hydrossis DSM 1100.</title>
        <authorList>
            <consortium name="US DOE Joint Genome Institute (JGI-PGF)"/>
            <person name="Lucas S."/>
            <person name="Han J."/>
            <person name="Lapidus A."/>
            <person name="Bruce D."/>
            <person name="Goodwin L."/>
            <person name="Pitluck S."/>
            <person name="Peters L."/>
            <person name="Kyrpides N."/>
            <person name="Mavromatis K."/>
            <person name="Ivanova N."/>
            <person name="Ovchinnikova G."/>
            <person name="Pagani I."/>
            <person name="Daligault H."/>
            <person name="Detter J.C."/>
            <person name="Han C."/>
            <person name="Land M."/>
            <person name="Hauser L."/>
            <person name="Markowitz V."/>
            <person name="Cheng J.-F."/>
            <person name="Hugenholtz P."/>
            <person name="Woyke T."/>
            <person name="Wu D."/>
            <person name="Verbarg S."/>
            <person name="Frueling A."/>
            <person name="Brambilla E."/>
            <person name="Klenk H.-P."/>
            <person name="Eisen J.A."/>
        </authorList>
    </citation>
    <scope>NUCLEOTIDE SEQUENCE</scope>
    <source>
        <strain>DSM 1100</strain>
    </source>
</reference>
<dbReference type="GO" id="GO:0017004">
    <property type="term" value="P:cytochrome complex assembly"/>
    <property type="evidence" value="ECO:0007669"/>
    <property type="project" value="UniProtKB-KW"/>
</dbReference>
<dbReference type="PROSITE" id="PS00194">
    <property type="entry name" value="THIOREDOXIN_1"/>
    <property type="match status" value="1"/>
</dbReference>
<dbReference type="eggNOG" id="COG0526">
    <property type="taxonomic scope" value="Bacteria"/>
</dbReference>
<protein>
    <submittedName>
        <fullName evidence="7">Alkyl hydroperoxide reductase/ Thiol specific antioxidant/ Mal allergen</fullName>
    </submittedName>
</protein>
<dbReference type="InterPro" id="IPR036249">
    <property type="entry name" value="Thioredoxin-like_sf"/>
</dbReference>
<evidence type="ECO:0000313" key="7">
    <source>
        <dbReference type="EMBL" id="AEE48166.1"/>
    </source>
</evidence>
<feature type="domain" description="Thioredoxin" evidence="6">
    <location>
        <begin position="211"/>
        <end position="346"/>
    </location>
</feature>
<dbReference type="PROSITE" id="PS51352">
    <property type="entry name" value="THIOREDOXIN_2"/>
    <property type="match status" value="1"/>
</dbReference>
<dbReference type="PANTHER" id="PTHR42852">
    <property type="entry name" value="THIOL:DISULFIDE INTERCHANGE PROTEIN DSBE"/>
    <property type="match status" value="1"/>
</dbReference>
<evidence type="ECO:0000313" key="8">
    <source>
        <dbReference type="Proteomes" id="UP000008461"/>
    </source>
</evidence>
<name>F4KUZ0_HALH1</name>
<dbReference type="STRING" id="760192.Halhy_0254"/>
<keyword evidence="4" id="KW-0676">Redox-active center</keyword>
<feature type="chain" id="PRO_5003316091" evidence="5">
    <location>
        <begin position="23"/>
        <end position="346"/>
    </location>
</feature>
<dbReference type="InterPro" id="IPR050553">
    <property type="entry name" value="Thioredoxin_ResA/DsbE_sf"/>
</dbReference>
<dbReference type="OrthoDB" id="1069091at2"/>
<dbReference type="InterPro" id="IPR025380">
    <property type="entry name" value="DUF4369"/>
</dbReference>
<dbReference type="Pfam" id="PF00578">
    <property type="entry name" value="AhpC-TSA"/>
    <property type="match status" value="1"/>
</dbReference>
<dbReference type="KEGG" id="hhy:Halhy_0254"/>
<accession>F4KUZ0</accession>
<dbReference type="Pfam" id="PF14289">
    <property type="entry name" value="DUF4369"/>
    <property type="match status" value="1"/>
</dbReference>
<dbReference type="HOGENOM" id="CLU_042529_1_0_10"/>
<sequence length="346" mass="39372">MKKCYALITALLLVGISINAQSQQFRLEGEIKDVDSLTEATIMTFENSKFVNQQVKIINRKFVFEGTIEHPCLAIINTDKVRGGLGVWLTSDTIKVLFYVKEHGPAFRLLQSLSVEGSKEAKDYLAWINSKNEWNQKEPDKIKRNMYIWKGIDDYVTTYPESFLSAFMLSLEVEASGSVQARSIYNKLSPLMKATETGERLLKKIENAETNAIGTKISGFSLPDVNGKLVTVDSTAKTWTILHFWDSWCGPCRVENRNLIGHQKLLKEKGVKLIGISLDETKDTWLKSIEKDKIAWLELNKLKPWNENEIIKQFKIYSIPYSILIDENMVIQSIGMNNIIAKIQGL</sequence>
<dbReference type="GO" id="GO:0016491">
    <property type="term" value="F:oxidoreductase activity"/>
    <property type="evidence" value="ECO:0007669"/>
    <property type="project" value="InterPro"/>
</dbReference>
<feature type="signal peptide" evidence="5">
    <location>
        <begin position="1"/>
        <end position="22"/>
    </location>
</feature>
<dbReference type="InterPro" id="IPR017937">
    <property type="entry name" value="Thioredoxin_CS"/>
</dbReference>
<evidence type="ECO:0000256" key="1">
    <source>
        <dbReference type="ARBA" id="ARBA00004196"/>
    </source>
</evidence>
<evidence type="ECO:0000256" key="4">
    <source>
        <dbReference type="ARBA" id="ARBA00023284"/>
    </source>
</evidence>
<evidence type="ECO:0000259" key="6">
    <source>
        <dbReference type="PROSITE" id="PS51352"/>
    </source>
</evidence>
<dbReference type="InterPro" id="IPR013766">
    <property type="entry name" value="Thioredoxin_domain"/>
</dbReference>